<evidence type="ECO:0000313" key="1">
    <source>
        <dbReference type="EMBL" id="KAK5624101.1"/>
    </source>
</evidence>
<accession>A0AAV9SRZ6</accession>
<sequence length="313" mass="34952">METKWKRYKPGTRVKSSLWGSGTLRSAEGYSGVLGVRRVEVARKNRLAWVQMSIHPACFSQEKEPIINMDFIKVEERQISDVICLTSEDDEDVVYMSTEQKSEQRETSVKEEEFQLQQIQRVEPAESAVDKLIPGNDLVNFIRTNFYDDVYSADPKDVAQAVTDRPYCVYLYVGVELGGGQSTSVLLIGYFDESSCESVVKLLHTLQMSTDSTDPQHSTNMDTDAMARVADSDAWLLVEALRKYELPLSNLVAFYCSTPKPGLSRVFVSRLQAFSPKFLSLCSIPGIAERTCHAGLMASFSHGGGPIEHPAIL</sequence>
<dbReference type="AlphaFoldDB" id="A0AAV9SRZ6"/>
<gene>
    <name evidence="1" type="ORF">CRENBAI_015017</name>
</gene>
<reference evidence="1 2" key="1">
    <citation type="submission" date="2021-06" db="EMBL/GenBank/DDBJ databases">
        <authorList>
            <person name="Palmer J.M."/>
        </authorList>
    </citation>
    <scope>NUCLEOTIDE SEQUENCE [LARGE SCALE GENOMIC DNA]</scope>
    <source>
        <strain evidence="1 2">MEX-2019</strain>
        <tissue evidence="1">Muscle</tissue>
    </source>
</reference>
<protein>
    <submittedName>
        <fullName evidence="1">Uncharacterized protein</fullName>
    </submittedName>
</protein>
<keyword evidence="2" id="KW-1185">Reference proteome</keyword>
<proteinExistence type="predicted"/>
<comment type="caution">
    <text evidence="1">The sequence shown here is derived from an EMBL/GenBank/DDBJ whole genome shotgun (WGS) entry which is preliminary data.</text>
</comment>
<dbReference type="EMBL" id="JAHHUM010000004">
    <property type="protein sequence ID" value="KAK5624101.1"/>
    <property type="molecule type" value="Genomic_DNA"/>
</dbReference>
<dbReference type="Proteomes" id="UP001311232">
    <property type="component" value="Unassembled WGS sequence"/>
</dbReference>
<evidence type="ECO:0000313" key="2">
    <source>
        <dbReference type="Proteomes" id="UP001311232"/>
    </source>
</evidence>
<name>A0AAV9SRZ6_9TELE</name>
<organism evidence="1 2">
    <name type="scientific">Crenichthys baileyi</name>
    <name type="common">White River springfish</name>
    <dbReference type="NCBI Taxonomy" id="28760"/>
    <lineage>
        <taxon>Eukaryota</taxon>
        <taxon>Metazoa</taxon>
        <taxon>Chordata</taxon>
        <taxon>Craniata</taxon>
        <taxon>Vertebrata</taxon>
        <taxon>Euteleostomi</taxon>
        <taxon>Actinopterygii</taxon>
        <taxon>Neopterygii</taxon>
        <taxon>Teleostei</taxon>
        <taxon>Neoteleostei</taxon>
        <taxon>Acanthomorphata</taxon>
        <taxon>Ovalentaria</taxon>
        <taxon>Atherinomorphae</taxon>
        <taxon>Cyprinodontiformes</taxon>
        <taxon>Goodeidae</taxon>
        <taxon>Crenichthys</taxon>
    </lineage>
</organism>